<comment type="caution">
    <text evidence="15">The sequence shown here is derived from an EMBL/GenBank/DDBJ whole genome shotgun (WGS) entry which is preliminary data.</text>
</comment>
<keyword evidence="5 13" id="KW-0349">Heme</keyword>
<dbReference type="InterPro" id="IPR050364">
    <property type="entry name" value="Cytochrome_P450_fung"/>
</dbReference>
<reference evidence="15 16" key="1">
    <citation type="submission" date="2019-02" db="EMBL/GenBank/DDBJ databases">
        <title>Genome sequencing of the rare red list fungi Antrodiella citrinella (Flaviporus citrinellus).</title>
        <authorList>
            <person name="Buettner E."/>
            <person name="Kellner H."/>
        </authorList>
    </citation>
    <scope>NUCLEOTIDE SEQUENCE [LARGE SCALE GENOMIC DNA]</scope>
    <source>
        <strain evidence="15 16">DSM 108506</strain>
    </source>
</reference>
<dbReference type="InterPro" id="IPR017972">
    <property type="entry name" value="Cyt_P450_CS"/>
</dbReference>
<keyword evidence="12" id="KW-0472">Membrane</keyword>
<dbReference type="GO" id="GO:0004497">
    <property type="term" value="F:monooxygenase activity"/>
    <property type="evidence" value="ECO:0007669"/>
    <property type="project" value="UniProtKB-KW"/>
</dbReference>
<dbReference type="GO" id="GO:0005506">
    <property type="term" value="F:iron ion binding"/>
    <property type="evidence" value="ECO:0007669"/>
    <property type="project" value="InterPro"/>
</dbReference>
<evidence type="ECO:0000256" key="5">
    <source>
        <dbReference type="ARBA" id="ARBA00022617"/>
    </source>
</evidence>
<evidence type="ECO:0000313" key="16">
    <source>
        <dbReference type="Proteomes" id="UP000308730"/>
    </source>
</evidence>
<dbReference type="PRINTS" id="PR00463">
    <property type="entry name" value="EP450I"/>
</dbReference>
<keyword evidence="8" id="KW-1133">Transmembrane helix</keyword>
<dbReference type="GO" id="GO:0016020">
    <property type="term" value="C:membrane"/>
    <property type="evidence" value="ECO:0007669"/>
    <property type="project" value="UniProtKB-SubCell"/>
</dbReference>
<dbReference type="AlphaFoldDB" id="A0A4S4N4X7"/>
<evidence type="ECO:0000256" key="8">
    <source>
        <dbReference type="ARBA" id="ARBA00022989"/>
    </source>
</evidence>
<evidence type="ECO:0000256" key="9">
    <source>
        <dbReference type="ARBA" id="ARBA00023002"/>
    </source>
</evidence>
<gene>
    <name evidence="15" type="ORF">EUX98_g701</name>
</gene>
<evidence type="ECO:0000256" key="10">
    <source>
        <dbReference type="ARBA" id="ARBA00023004"/>
    </source>
</evidence>
<protein>
    <recommendedName>
        <fullName evidence="17">Cytochrome P450</fullName>
    </recommendedName>
</protein>
<evidence type="ECO:0000256" key="14">
    <source>
        <dbReference type="RuleBase" id="RU000461"/>
    </source>
</evidence>
<comment type="subcellular location">
    <subcellularLocation>
        <location evidence="2">Membrane</location>
    </subcellularLocation>
</comment>
<dbReference type="PROSITE" id="PS00086">
    <property type="entry name" value="CYTOCHROME_P450"/>
    <property type="match status" value="1"/>
</dbReference>
<dbReference type="CDD" id="cd11065">
    <property type="entry name" value="CYP64-like"/>
    <property type="match status" value="1"/>
</dbReference>
<dbReference type="EMBL" id="SGPM01000005">
    <property type="protein sequence ID" value="THH33485.1"/>
    <property type="molecule type" value="Genomic_DNA"/>
</dbReference>
<evidence type="ECO:0000313" key="15">
    <source>
        <dbReference type="EMBL" id="THH33485.1"/>
    </source>
</evidence>
<dbReference type="InterPro" id="IPR002401">
    <property type="entry name" value="Cyt_P450_E_grp-I"/>
</dbReference>
<dbReference type="PRINTS" id="PR00385">
    <property type="entry name" value="P450"/>
</dbReference>
<keyword evidence="6" id="KW-0812">Transmembrane</keyword>
<keyword evidence="10 13" id="KW-0408">Iron</keyword>
<evidence type="ECO:0000256" key="2">
    <source>
        <dbReference type="ARBA" id="ARBA00004370"/>
    </source>
</evidence>
<evidence type="ECO:0000256" key="12">
    <source>
        <dbReference type="ARBA" id="ARBA00023136"/>
    </source>
</evidence>
<accession>A0A4S4N4X7</accession>
<dbReference type="GO" id="GO:0016705">
    <property type="term" value="F:oxidoreductase activity, acting on paired donors, with incorporation or reduction of molecular oxygen"/>
    <property type="evidence" value="ECO:0007669"/>
    <property type="project" value="InterPro"/>
</dbReference>
<dbReference type="GO" id="GO:0020037">
    <property type="term" value="F:heme binding"/>
    <property type="evidence" value="ECO:0007669"/>
    <property type="project" value="InterPro"/>
</dbReference>
<keyword evidence="16" id="KW-1185">Reference proteome</keyword>
<comment type="pathway">
    <text evidence="3">Secondary metabolite biosynthesis.</text>
</comment>
<evidence type="ECO:0000256" key="7">
    <source>
        <dbReference type="ARBA" id="ARBA00022723"/>
    </source>
</evidence>
<sequence>MGEHVFVINSHKVAVEILEKNANVFAARPQNMIMATDLIGWGRAVGLNPGGEQHRKYRRLLSKVLNSTAVRKFRPLEQRAAEGFLHDLYRSPDDFLKHIRNSVGNMIVELSYGRGAKVEGTEYIDYAEHVHEIFGFAARSFAFIVDVVPWLKHVPEWVPGAGFQKQAHIWRKELDVMAQAPFDMVKSDMVCVQISLLLWKLILIHACENLAKGSLPRFTTAFLTVFFLLMCLFPDVQARAQKEIDEVVGSDRLPNVEDEQRLPYVYALVREILRYWTIAPIGRSLNRQKKPISSKHTNVVRTGIPHRATEDFAYGSYVIPKGSTVIGNLWGMMHDPAVYSNPLEFKPERFLSVEQGGLGEPDPIPTVFGFGRRICPGMHLAAASVWTFSVCVLAAFKIEPIKNEKGETVLPVVEVGPEIISTPRPFKCNIIPRSSTTALLGL</sequence>
<evidence type="ECO:0000256" key="1">
    <source>
        <dbReference type="ARBA" id="ARBA00001971"/>
    </source>
</evidence>
<evidence type="ECO:0008006" key="17">
    <source>
        <dbReference type="Google" id="ProtNLM"/>
    </source>
</evidence>
<keyword evidence="7 13" id="KW-0479">Metal-binding</keyword>
<comment type="similarity">
    <text evidence="4 14">Belongs to the cytochrome P450 family.</text>
</comment>
<proteinExistence type="inferred from homology"/>
<dbReference type="InterPro" id="IPR001128">
    <property type="entry name" value="Cyt_P450"/>
</dbReference>
<dbReference type="InterPro" id="IPR036396">
    <property type="entry name" value="Cyt_P450_sf"/>
</dbReference>
<organism evidence="15 16">
    <name type="scientific">Antrodiella citrinella</name>
    <dbReference type="NCBI Taxonomy" id="2447956"/>
    <lineage>
        <taxon>Eukaryota</taxon>
        <taxon>Fungi</taxon>
        <taxon>Dikarya</taxon>
        <taxon>Basidiomycota</taxon>
        <taxon>Agaricomycotina</taxon>
        <taxon>Agaricomycetes</taxon>
        <taxon>Polyporales</taxon>
        <taxon>Steccherinaceae</taxon>
        <taxon>Antrodiella</taxon>
    </lineage>
</organism>
<dbReference type="Gene3D" id="1.10.630.10">
    <property type="entry name" value="Cytochrome P450"/>
    <property type="match status" value="1"/>
</dbReference>
<dbReference type="PANTHER" id="PTHR46300:SF2">
    <property type="entry name" value="CYTOCHROME P450 MONOOXYGENASE ALNH-RELATED"/>
    <property type="match status" value="1"/>
</dbReference>
<keyword evidence="11 14" id="KW-0503">Monooxygenase</keyword>
<feature type="binding site" description="axial binding residue" evidence="13">
    <location>
        <position position="375"/>
    </location>
    <ligand>
        <name>heme</name>
        <dbReference type="ChEBI" id="CHEBI:30413"/>
    </ligand>
    <ligandPart>
        <name>Fe</name>
        <dbReference type="ChEBI" id="CHEBI:18248"/>
    </ligandPart>
</feature>
<dbReference type="Proteomes" id="UP000308730">
    <property type="component" value="Unassembled WGS sequence"/>
</dbReference>
<dbReference type="OrthoDB" id="2789670at2759"/>
<evidence type="ECO:0000256" key="13">
    <source>
        <dbReference type="PIRSR" id="PIRSR602401-1"/>
    </source>
</evidence>
<comment type="cofactor">
    <cofactor evidence="1 13">
        <name>heme</name>
        <dbReference type="ChEBI" id="CHEBI:30413"/>
    </cofactor>
</comment>
<dbReference type="PANTHER" id="PTHR46300">
    <property type="entry name" value="P450, PUTATIVE (EUROFUNG)-RELATED-RELATED"/>
    <property type="match status" value="1"/>
</dbReference>
<evidence type="ECO:0000256" key="6">
    <source>
        <dbReference type="ARBA" id="ARBA00022692"/>
    </source>
</evidence>
<evidence type="ECO:0000256" key="3">
    <source>
        <dbReference type="ARBA" id="ARBA00005179"/>
    </source>
</evidence>
<dbReference type="Pfam" id="PF00067">
    <property type="entry name" value="p450"/>
    <property type="match status" value="3"/>
</dbReference>
<name>A0A4S4N4X7_9APHY</name>
<dbReference type="SUPFAM" id="SSF48264">
    <property type="entry name" value="Cytochrome P450"/>
    <property type="match status" value="1"/>
</dbReference>
<keyword evidence="9 14" id="KW-0560">Oxidoreductase</keyword>
<evidence type="ECO:0000256" key="11">
    <source>
        <dbReference type="ARBA" id="ARBA00023033"/>
    </source>
</evidence>
<evidence type="ECO:0000256" key="4">
    <source>
        <dbReference type="ARBA" id="ARBA00010617"/>
    </source>
</evidence>